<reference evidence="1" key="1">
    <citation type="submission" date="2019-10" db="EMBL/GenBank/DDBJ databases">
        <title>Conservation and host-specific expression of non-tandemly repeated heterogenous ribosome RNA gene in arbuscular mycorrhizal fungi.</title>
        <authorList>
            <person name="Maeda T."/>
            <person name="Kobayashi Y."/>
            <person name="Nakagawa T."/>
            <person name="Ezawa T."/>
            <person name="Yamaguchi K."/>
            <person name="Bino T."/>
            <person name="Nishimoto Y."/>
            <person name="Shigenobu S."/>
            <person name="Kawaguchi M."/>
        </authorList>
    </citation>
    <scope>NUCLEOTIDE SEQUENCE</scope>
    <source>
        <strain evidence="1">HR1</strain>
    </source>
</reference>
<sequence>MLGGPASNSADFTKECKEKKEGPFQRTAVLKVLARYGIDSNSTDTILIFPYKLNKIQDSNKYFEHYMENFFVQDEVLRVIDCRWLGIHAMRFKLQNNWLWKFWTTKEDENLICVAGDIVSLNP</sequence>
<dbReference type="Proteomes" id="UP000615446">
    <property type="component" value="Unassembled WGS sequence"/>
</dbReference>
<dbReference type="AlphaFoldDB" id="A0A8H3LYA3"/>
<evidence type="ECO:0000313" key="2">
    <source>
        <dbReference type="Proteomes" id="UP000615446"/>
    </source>
</evidence>
<name>A0A8H3LYA3_9GLOM</name>
<organism evidence="1 2">
    <name type="scientific">Rhizophagus clarus</name>
    <dbReference type="NCBI Taxonomy" id="94130"/>
    <lineage>
        <taxon>Eukaryota</taxon>
        <taxon>Fungi</taxon>
        <taxon>Fungi incertae sedis</taxon>
        <taxon>Mucoromycota</taxon>
        <taxon>Glomeromycotina</taxon>
        <taxon>Glomeromycetes</taxon>
        <taxon>Glomerales</taxon>
        <taxon>Glomeraceae</taxon>
        <taxon>Rhizophagus</taxon>
    </lineage>
</organism>
<protein>
    <submittedName>
        <fullName evidence="1">Uncharacterized protein</fullName>
    </submittedName>
</protein>
<accession>A0A8H3LYA3</accession>
<dbReference type="EMBL" id="BLAL01000242">
    <property type="protein sequence ID" value="GES95289.1"/>
    <property type="molecule type" value="Genomic_DNA"/>
</dbReference>
<proteinExistence type="predicted"/>
<comment type="caution">
    <text evidence="1">The sequence shown here is derived from an EMBL/GenBank/DDBJ whole genome shotgun (WGS) entry which is preliminary data.</text>
</comment>
<evidence type="ECO:0000313" key="1">
    <source>
        <dbReference type="EMBL" id="GES95289.1"/>
    </source>
</evidence>
<gene>
    <name evidence="1" type="ORF">RCL2_002196400</name>
</gene>